<dbReference type="PANTHER" id="PTHR33375:SF1">
    <property type="entry name" value="CHROMOSOME-PARTITIONING PROTEIN PARB-RELATED"/>
    <property type="match status" value="1"/>
</dbReference>
<feature type="domain" description="ParB-like N-terminal" evidence="5">
    <location>
        <begin position="33"/>
        <end position="123"/>
    </location>
</feature>
<dbReference type="FunFam" id="3.90.1530.30:FF:000001">
    <property type="entry name" value="Chromosome partitioning protein ParB"/>
    <property type="match status" value="1"/>
</dbReference>
<dbReference type="SMART" id="SM00470">
    <property type="entry name" value="ParB"/>
    <property type="match status" value="1"/>
</dbReference>
<reference evidence="6" key="1">
    <citation type="submission" date="2021-01" db="EMBL/GenBank/DDBJ databases">
        <title>Description of Breznakiella homolactica.</title>
        <authorList>
            <person name="Song Y."/>
            <person name="Brune A."/>
        </authorList>
    </citation>
    <scope>NUCLEOTIDE SEQUENCE</scope>
    <source>
        <strain evidence="6">RmG30</strain>
    </source>
</reference>
<gene>
    <name evidence="6" type="ORF">JFL75_00325</name>
</gene>
<dbReference type="Pfam" id="PF23552">
    <property type="entry name" value="ParB_C"/>
    <property type="match status" value="1"/>
</dbReference>
<dbReference type="KEGG" id="bhc:JFL75_00325"/>
<evidence type="ECO:0000256" key="3">
    <source>
        <dbReference type="ARBA" id="ARBA00023125"/>
    </source>
</evidence>
<dbReference type="Pfam" id="PF17762">
    <property type="entry name" value="HTH_ParB"/>
    <property type="match status" value="1"/>
</dbReference>
<accession>A0A7T7XNC0</accession>
<dbReference type="SUPFAM" id="SSF109709">
    <property type="entry name" value="KorB DNA-binding domain-like"/>
    <property type="match status" value="1"/>
</dbReference>
<feature type="compositionally biased region" description="Basic and acidic residues" evidence="4">
    <location>
        <begin position="231"/>
        <end position="245"/>
    </location>
</feature>
<dbReference type="RefSeq" id="WP_215626706.1">
    <property type="nucleotide sequence ID" value="NZ_CP067089.2"/>
</dbReference>
<dbReference type="AlphaFoldDB" id="A0A7T7XNC0"/>
<keyword evidence="3" id="KW-0238">DNA-binding</keyword>
<evidence type="ECO:0000256" key="2">
    <source>
        <dbReference type="ARBA" id="ARBA00022829"/>
    </source>
</evidence>
<dbReference type="CDD" id="cd16393">
    <property type="entry name" value="SPO0J_N"/>
    <property type="match status" value="1"/>
</dbReference>
<feature type="region of interest" description="Disordered" evidence="4">
    <location>
        <begin position="219"/>
        <end position="245"/>
    </location>
</feature>
<proteinExistence type="inferred from homology"/>
<dbReference type="InterPro" id="IPR036086">
    <property type="entry name" value="ParB/Sulfiredoxin_sf"/>
</dbReference>
<evidence type="ECO:0000313" key="6">
    <source>
        <dbReference type="EMBL" id="QQO09403.1"/>
    </source>
</evidence>
<dbReference type="SUPFAM" id="SSF110849">
    <property type="entry name" value="ParB/Sulfiredoxin"/>
    <property type="match status" value="1"/>
</dbReference>
<dbReference type="Gene3D" id="1.10.10.2830">
    <property type="match status" value="1"/>
</dbReference>
<dbReference type="GO" id="GO:0007059">
    <property type="term" value="P:chromosome segregation"/>
    <property type="evidence" value="ECO:0007669"/>
    <property type="project" value="UniProtKB-KW"/>
</dbReference>
<dbReference type="InterPro" id="IPR041468">
    <property type="entry name" value="HTH_ParB/Spo0J"/>
</dbReference>
<name>A0A7T7XNC0_9SPIR</name>
<dbReference type="GO" id="GO:0045881">
    <property type="term" value="P:positive regulation of sporulation resulting in formation of a cellular spore"/>
    <property type="evidence" value="ECO:0007669"/>
    <property type="project" value="TreeGrafter"/>
</dbReference>
<evidence type="ECO:0000256" key="4">
    <source>
        <dbReference type="SAM" id="MobiDB-lite"/>
    </source>
</evidence>
<evidence type="ECO:0000256" key="1">
    <source>
        <dbReference type="ARBA" id="ARBA00006295"/>
    </source>
</evidence>
<evidence type="ECO:0000313" key="7">
    <source>
        <dbReference type="Proteomes" id="UP000595917"/>
    </source>
</evidence>
<dbReference type="InterPro" id="IPR003115">
    <property type="entry name" value="ParB_N"/>
</dbReference>
<evidence type="ECO:0000259" key="5">
    <source>
        <dbReference type="SMART" id="SM00470"/>
    </source>
</evidence>
<dbReference type="GO" id="GO:0003677">
    <property type="term" value="F:DNA binding"/>
    <property type="evidence" value="ECO:0007669"/>
    <property type="project" value="UniProtKB-KW"/>
</dbReference>
<dbReference type="GO" id="GO:0005694">
    <property type="term" value="C:chromosome"/>
    <property type="evidence" value="ECO:0007669"/>
    <property type="project" value="TreeGrafter"/>
</dbReference>
<sequence length="295" mass="32308">MAVKHGLGKGLEALIPMEDGEEVLRGPSAAGERLIPLDTLKANPGQPRTHFDEEALIELADSIREHGVIQPIIVEETEDGGYIIVAGERRSRAAKMAGLKEIPALVRNYSEQRRMEVALIENVQRADLNPMEEARAYKNLMALTGLSQDEAALRVGKNRSTVANALRLLKLPEAVQESLEAGRLTSGHARAILAVNSPADQDVLYREIIGMGISVRESERRAGELNSGKQGDPKKEPKPAPVKRDPEIAAMEEKFIEALGTKVSIQGDLQKGTIRIDYYSMDDLDRLYSILGGKD</sequence>
<organism evidence="6 7">
    <name type="scientific">Breznakiella homolactica</name>
    <dbReference type="NCBI Taxonomy" id="2798577"/>
    <lineage>
        <taxon>Bacteria</taxon>
        <taxon>Pseudomonadati</taxon>
        <taxon>Spirochaetota</taxon>
        <taxon>Spirochaetia</taxon>
        <taxon>Spirochaetales</taxon>
        <taxon>Breznakiellaceae</taxon>
        <taxon>Breznakiella</taxon>
    </lineage>
</organism>
<keyword evidence="2" id="KW-0159">Chromosome partition</keyword>
<dbReference type="PANTHER" id="PTHR33375">
    <property type="entry name" value="CHROMOSOME-PARTITIONING PROTEIN PARB-RELATED"/>
    <property type="match status" value="1"/>
</dbReference>
<protein>
    <submittedName>
        <fullName evidence="6">ParB/RepB/Spo0J family partition protein</fullName>
    </submittedName>
</protein>
<dbReference type="Proteomes" id="UP000595917">
    <property type="component" value="Chromosome"/>
</dbReference>
<dbReference type="FunFam" id="1.10.10.2830:FF:000001">
    <property type="entry name" value="Chromosome partitioning protein ParB"/>
    <property type="match status" value="1"/>
</dbReference>
<dbReference type="InterPro" id="IPR004437">
    <property type="entry name" value="ParB/RepB/Spo0J"/>
</dbReference>
<dbReference type="EMBL" id="CP067089">
    <property type="protein sequence ID" value="QQO09403.1"/>
    <property type="molecule type" value="Genomic_DNA"/>
</dbReference>
<dbReference type="Gene3D" id="3.90.1530.30">
    <property type="match status" value="1"/>
</dbReference>
<comment type="similarity">
    <text evidence="1">Belongs to the ParB family.</text>
</comment>
<dbReference type="NCBIfam" id="TIGR00180">
    <property type="entry name" value="parB_part"/>
    <property type="match status" value="1"/>
</dbReference>
<dbReference type="InterPro" id="IPR050336">
    <property type="entry name" value="Chromosome_partition/occlusion"/>
</dbReference>
<keyword evidence="7" id="KW-1185">Reference proteome</keyword>
<dbReference type="Pfam" id="PF02195">
    <property type="entry name" value="ParB_N"/>
    <property type="match status" value="1"/>
</dbReference>
<dbReference type="InterPro" id="IPR057240">
    <property type="entry name" value="ParB_dimer_C"/>
</dbReference>